<dbReference type="SMART" id="SM00342">
    <property type="entry name" value="HTH_ARAC"/>
    <property type="match status" value="1"/>
</dbReference>
<proteinExistence type="predicted"/>
<dbReference type="GO" id="GO:0043565">
    <property type="term" value="F:sequence-specific DNA binding"/>
    <property type="evidence" value="ECO:0007669"/>
    <property type="project" value="InterPro"/>
</dbReference>
<dbReference type="SUPFAM" id="SSF46689">
    <property type="entry name" value="Homeodomain-like"/>
    <property type="match status" value="1"/>
</dbReference>
<dbReference type="PROSITE" id="PS01124">
    <property type="entry name" value="HTH_ARAC_FAMILY_2"/>
    <property type="match status" value="1"/>
</dbReference>
<evidence type="ECO:0000256" key="1">
    <source>
        <dbReference type="ARBA" id="ARBA00023015"/>
    </source>
</evidence>
<dbReference type="AlphaFoldDB" id="W0FGK5"/>
<reference evidence="5" key="1">
    <citation type="journal article" date="2013" name="PLoS ONE">
        <title>Metagenomic insights into the carbohydrate-active enzymes carried by the microorganisms adhering to solid digesta in the rumen of cows.</title>
        <authorList>
            <person name="Wang L."/>
            <person name="Hatem A."/>
            <person name="Catalyurek U.V."/>
            <person name="Morrison M."/>
            <person name="Yu Z."/>
        </authorList>
    </citation>
    <scope>NUCLEOTIDE SEQUENCE</scope>
</reference>
<keyword evidence="1" id="KW-0805">Transcription regulation</keyword>
<dbReference type="PRINTS" id="PR00032">
    <property type="entry name" value="HTHARAC"/>
</dbReference>
<dbReference type="InterPro" id="IPR020449">
    <property type="entry name" value="Tscrpt_reg_AraC-type_HTH"/>
</dbReference>
<dbReference type="GO" id="GO:0003700">
    <property type="term" value="F:DNA-binding transcription factor activity"/>
    <property type="evidence" value="ECO:0007669"/>
    <property type="project" value="InterPro"/>
</dbReference>
<dbReference type="Gene3D" id="1.10.10.60">
    <property type="entry name" value="Homeodomain-like"/>
    <property type="match status" value="1"/>
</dbReference>
<name>W0FGK5_9BACT</name>
<dbReference type="EMBL" id="KC246775">
    <property type="protein sequence ID" value="AHF23801.1"/>
    <property type="molecule type" value="Genomic_DNA"/>
</dbReference>
<dbReference type="InterPro" id="IPR018060">
    <property type="entry name" value="HTH_AraC"/>
</dbReference>
<sequence length="279" mass="32327">MISVFDVEKLQKLLKDFYAITGIRITVFDDSMRELVAYPTRVAPYCALIRESAEGLKACMNCDRQACRTAAEKKKTHIYRCHAGFTEAVAPLYGSNMLIGFLLFGHVFPYDSQEEGWQEIKRRCASLTIDPQKLHEAILQATPMQDDYVRSAAHILHAVASYLILERMATLKEDILEVRLDTYIADHYTEPLDAARLSRALGIGKTQLYALTKKLYQQGMAKRIRELRMKKARQLLRDQRDLPLAEVAWQCGYQDYNYFFTVFRREVGCTPREWRNEHT</sequence>
<dbReference type="PROSITE" id="PS00041">
    <property type="entry name" value="HTH_ARAC_FAMILY_1"/>
    <property type="match status" value="1"/>
</dbReference>
<dbReference type="InterPro" id="IPR018771">
    <property type="entry name" value="PocR_dom"/>
</dbReference>
<evidence type="ECO:0000256" key="3">
    <source>
        <dbReference type="ARBA" id="ARBA00023163"/>
    </source>
</evidence>
<accession>W0FGK5</accession>
<organism evidence="5">
    <name type="scientific">uncultured bacterium Contig140</name>
    <dbReference type="NCBI Taxonomy" id="1393424"/>
    <lineage>
        <taxon>Bacteria</taxon>
        <taxon>environmental samples</taxon>
    </lineage>
</organism>
<dbReference type="Pfam" id="PF10114">
    <property type="entry name" value="PocR"/>
    <property type="match status" value="1"/>
</dbReference>
<evidence type="ECO:0000256" key="2">
    <source>
        <dbReference type="ARBA" id="ARBA00023125"/>
    </source>
</evidence>
<protein>
    <submittedName>
        <fullName evidence="5">Transcriptional regulator, AraC family</fullName>
    </submittedName>
</protein>
<feature type="domain" description="HTH araC/xylS-type" evidence="4">
    <location>
        <begin position="178"/>
        <end position="277"/>
    </location>
</feature>
<dbReference type="InterPro" id="IPR018062">
    <property type="entry name" value="HTH_AraC-typ_CS"/>
</dbReference>
<keyword evidence="3" id="KW-0804">Transcription</keyword>
<evidence type="ECO:0000313" key="5">
    <source>
        <dbReference type="EMBL" id="AHF23801.1"/>
    </source>
</evidence>
<dbReference type="Pfam" id="PF12833">
    <property type="entry name" value="HTH_18"/>
    <property type="match status" value="1"/>
</dbReference>
<keyword evidence="2" id="KW-0238">DNA-binding</keyword>
<dbReference type="InterPro" id="IPR009057">
    <property type="entry name" value="Homeodomain-like_sf"/>
</dbReference>
<dbReference type="PANTHER" id="PTHR43280">
    <property type="entry name" value="ARAC-FAMILY TRANSCRIPTIONAL REGULATOR"/>
    <property type="match status" value="1"/>
</dbReference>
<evidence type="ECO:0000259" key="4">
    <source>
        <dbReference type="PROSITE" id="PS01124"/>
    </source>
</evidence>
<dbReference type="PANTHER" id="PTHR43280:SF2">
    <property type="entry name" value="HTH-TYPE TRANSCRIPTIONAL REGULATOR EXSA"/>
    <property type="match status" value="1"/>
</dbReference>